<accession>A0A9W8PAE3</accession>
<sequence>MPGRLLFHIPSVTTMEKGRLVTLDTDILILDAQLEIFSRREADIQRVLDQMNRMHDVVVAERKTLEAKRKELIGQRQPINWLPGEILIEIFSFICGSPDENEAASIVDQDTLINVTHTCSKWRTLALSTSRLWSLIHIPCTGWNKERVSTFIARSSDAPLDVIFGGLGCFTRTEQCTPFSRRLSRVQDIVMDNLSRLRYLSIDCMAVDTAAVFMQMLNSKENQYPLLSFLSLAITREVAHPASFPDAQRSSIEFFDSKEQSGLKNLRLQRIPLLSLSPRFYSSLTTLDISLFSKLPLPNSAPLKDFMALLSMSRQLVHLSLSIILLTTTLYVTPLYESIQPVVLPFLKHIDLNFGHPVVLPRLFSHITAVGLEKIELWLTGTSSNTSVSSVTPSAAENQWYSTHQNLYLSSLKDMSLQFIARDQDLLSSSLRYFSFPVLQKLEIVNTDPDVRDSDADSDAGYHRSFPPIPRFESFFRDPRFLVLTHLSLSHFLVEDSKVDALLGYVPALTSLSLDTVKNCDGILESLALRATLVAPGQSLGWMSELVDISNPNRQKPEGSQRRMKFCSKLEALSLWGCDPNFATLYSMMKARNDPTQDDYDYTAPYTTVRQSLTALSKRPAAVLPARRVIKPLRKSKLVSQTTNQEAEFLEDSTLRLGVSNSSTATVLASPVILQAMQASAAQPPSRISYLRLARCRDMNDRSVGLLEKLVDDVVWSK</sequence>
<dbReference type="Pfam" id="PF12937">
    <property type="entry name" value="F-box-like"/>
    <property type="match status" value="1"/>
</dbReference>
<dbReference type="Proteomes" id="UP001142393">
    <property type="component" value="Unassembled WGS sequence"/>
</dbReference>
<reference evidence="2 3" key="1">
    <citation type="journal article" date="2023" name="Proc. Natl. Acad. Sci. U.S.A.">
        <title>A global phylogenomic analysis of the shiitake genus Lentinula.</title>
        <authorList>
            <person name="Sierra-Patev S."/>
            <person name="Min B."/>
            <person name="Naranjo-Ortiz M."/>
            <person name="Looney B."/>
            <person name="Konkel Z."/>
            <person name="Slot J.C."/>
            <person name="Sakamoto Y."/>
            <person name="Steenwyk J.L."/>
            <person name="Rokas A."/>
            <person name="Carro J."/>
            <person name="Camarero S."/>
            <person name="Ferreira P."/>
            <person name="Molpeceres G."/>
            <person name="Ruiz-Duenas F.J."/>
            <person name="Serrano A."/>
            <person name="Henrissat B."/>
            <person name="Drula E."/>
            <person name="Hughes K.W."/>
            <person name="Mata J.L."/>
            <person name="Ishikawa N.K."/>
            <person name="Vargas-Isla R."/>
            <person name="Ushijima S."/>
            <person name="Smith C.A."/>
            <person name="Donoghue J."/>
            <person name="Ahrendt S."/>
            <person name="Andreopoulos W."/>
            <person name="He G."/>
            <person name="LaButti K."/>
            <person name="Lipzen A."/>
            <person name="Ng V."/>
            <person name="Riley R."/>
            <person name="Sandor L."/>
            <person name="Barry K."/>
            <person name="Martinez A.T."/>
            <person name="Xiao Y."/>
            <person name="Gibbons J.G."/>
            <person name="Terashima K."/>
            <person name="Grigoriev I.V."/>
            <person name="Hibbett D."/>
        </authorList>
    </citation>
    <scope>NUCLEOTIDE SEQUENCE [LARGE SCALE GENOMIC DNA]</scope>
    <source>
        <strain evidence="2 3">TFB7810</strain>
    </source>
</reference>
<keyword evidence="3" id="KW-1185">Reference proteome</keyword>
<dbReference type="AlphaFoldDB" id="A0A9W8PAE3"/>
<evidence type="ECO:0000259" key="1">
    <source>
        <dbReference type="Pfam" id="PF12937"/>
    </source>
</evidence>
<proteinExistence type="predicted"/>
<protein>
    <recommendedName>
        <fullName evidence="1">F-box domain-containing protein</fullName>
    </recommendedName>
</protein>
<organism evidence="2 3">
    <name type="scientific">Lentinula detonsa</name>
    <dbReference type="NCBI Taxonomy" id="2804962"/>
    <lineage>
        <taxon>Eukaryota</taxon>
        <taxon>Fungi</taxon>
        <taxon>Dikarya</taxon>
        <taxon>Basidiomycota</taxon>
        <taxon>Agaricomycotina</taxon>
        <taxon>Agaricomycetes</taxon>
        <taxon>Agaricomycetidae</taxon>
        <taxon>Agaricales</taxon>
        <taxon>Marasmiineae</taxon>
        <taxon>Omphalotaceae</taxon>
        <taxon>Lentinula</taxon>
    </lineage>
</organism>
<comment type="caution">
    <text evidence="2">The sequence shown here is derived from an EMBL/GenBank/DDBJ whole genome shotgun (WGS) entry which is preliminary data.</text>
</comment>
<dbReference type="EMBL" id="JANVFU010000001">
    <property type="protein sequence ID" value="KAJ3750086.1"/>
    <property type="molecule type" value="Genomic_DNA"/>
</dbReference>
<dbReference type="Gene3D" id="1.20.1280.50">
    <property type="match status" value="1"/>
</dbReference>
<dbReference type="InterPro" id="IPR036047">
    <property type="entry name" value="F-box-like_dom_sf"/>
</dbReference>
<evidence type="ECO:0000313" key="3">
    <source>
        <dbReference type="Proteomes" id="UP001142393"/>
    </source>
</evidence>
<feature type="domain" description="F-box" evidence="1">
    <location>
        <begin position="82"/>
        <end position="136"/>
    </location>
</feature>
<dbReference type="SUPFAM" id="SSF81383">
    <property type="entry name" value="F-box domain"/>
    <property type="match status" value="1"/>
</dbReference>
<evidence type="ECO:0000313" key="2">
    <source>
        <dbReference type="EMBL" id="KAJ3750086.1"/>
    </source>
</evidence>
<dbReference type="InterPro" id="IPR001810">
    <property type="entry name" value="F-box_dom"/>
</dbReference>
<name>A0A9W8PAE3_9AGAR</name>
<gene>
    <name evidence="2" type="ORF">DFH05DRAFT_1538577</name>
</gene>